<dbReference type="EMBL" id="KE546988">
    <property type="protein sequence ID" value="EPY53366.1"/>
    <property type="molecule type" value="Genomic_DNA"/>
</dbReference>
<reference evidence="3 4" key="1">
    <citation type="journal article" date="2011" name="Science">
        <title>Comparative functional genomics of the fission yeasts.</title>
        <authorList>
            <person name="Rhind N."/>
            <person name="Chen Z."/>
            <person name="Yassour M."/>
            <person name="Thompson D.A."/>
            <person name="Haas B.J."/>
            <person name="Habib N."/>
            <person name="Wapinski I."/>
            <person name="Roy S."/>
            <person name="Lin M.F."/>
            <person name="Heiman D.I."/>
            <person name="Young S.K."/>
            <person name="Furuya K."/>
            <person name="Guo Y."/>
            <person name="Pidoux A."/>
            <person name="Chen H.M."/>
            <person name="Robbertse B."/>
            <person name="Goldberg J.M."/>
            <person name="Aoki K."/>
            <person name="Bayne E.H."/>
            <person name="Berlin A.M."/>
            <person name="Desjardins C.A."/>
            <person name="Dobbs E."/>
            <person name="Dukaj L."/>
            <person name="Fan L."/>
            <person name="FitzGerald M.G."/>
            <person name="French C."/>
            <person name="Gujja S."/>
            <person name="Hansen K."/>
            <person name="Keifenheim D."/>
            <person name="Levin J.Z."/>
            <person name="Mosher R.A."/>
            <person name="Mueller C.A."/>
            <person name="Pfiffner J."/>
            <person name="Priest M."/>
            <person name="Russ C."/>
            <person name="Smialowska A."/>
            <person name="Swoboda P."/>
            <person name="Sykes S.M."/>
            <person name="Vaughn M."/>
            <person name="Vengrova S."/>
            <person name="Yoder R."/>
            <person name="Zeng Q."/>
            <person name="Allshire R."/>
            <person name="Baulcombe D."/>
            <person name="Birren B.W."/>
            <person name="Brown W."/>
            <person name="Ekwall K."/>
            <person name="Kellis M."/>
            <person name="Leatherwood J."/>
            <person name="Levin H."/>
            <person name="Margalit H."/>
            <person name="Martienssen R."/>
            <person name="Nieduszynski C.A."/>
            <person name="Spatafora J.W."/>
            <person name="Friedman N."/>
            <person name="Dalgaard J.Z."/>
            <person name="Baumann P."/>
            <person name="Niki H."/>
            <person name="Regev A."/>
            <person name="Nusbaum C."/>
        </authorList>
    </citation>
    <scope>NUCLEOTIDE SEQUENCE [LARGE SCALE GENOMIC DNA]</scope>
    <source>
        <strain evidence="4">OY26 / ATCC MYA-4695 / CBS 11777 / NBRC 106824 / NRRL Y48691</strain>
    </source>
</reference>
<name>S9XI87_SCHCR</name>
<dbReference type="GeneID" id="25038210"/>
<dbReference type="Proteomes" id="UP000015464">
    <property type="component" value="Unassembled WGS sequence"/>
</dbReference>
<evidence type="ECO:0000256" key="1">
    <source>
        <dbReference type="ARBA" id="ARBA00007409"/>
    </source>
</evidence>
<dbReference type="PROSITE" id="PS50404">
    <property type="entry name" value="GST_NTER"/>
    <property type="match status" value="1"/>
</dbReference>
<dbReference type="eggNOG" id="KOG0867">
    <property type="taxonomic scope" value="Eukaryota"/>
</dbReference>
<dbReference type="InterPro" id="IPR004045">
    <property type="entry name" value="Glutathione_S-Trfase_N"/>
</dbReference>
<dbReference type="SFLD" id="SFLDG00358">
    <property type="entry name" value="Main_(cytGST)"/>
    <property type="match status" value="1"/>
</dbReference>
<keyword evidence="4" id="KW-1185">Reference proteome</keyword>
<dbReference type="AlphaFoldDB" id="S9XI87"/>
<dbReference type="GO" id="GO:0005737">
    <property type="term" value="C:cytoplasm"/>
    <property type="evidence" value="ECO:0007669"/>
    <property type="project" value="EnsemblFungi"/>
</dbReference>
<feature type="domain" description="GST N-terminal" evidence="2">
    <location>
        <begin position="1"/>
        <end position="63"/>
    </location>
</feature>
<dbReference type="GO" id="GO:0004364">
    <property type="term" value="F:glutathione transferase activity"/>
    <property type="evidence" value="ECO:0007669"/>
    <property type="project" value="EnsemblFungi"/>
</dbReference>
<protein>
    <submittedName>
        <fullName evidence="3">Glutathione S-transferase Gst3</fullName>
    </submittedName>
</protein>
<dbReference type="SFLD" id="SFLDS00019">
    <property type="entry name" value="Glutathione_Transferase_(cytos"/>
    <property type="match status" value="1"/>
</dbReference>
<dbReference type="PANTHER" id="PTHR44051">
    <property type="entry name" value="GLUTATHIONE S-TRANSFERASE-RELATED"/>
    <property type="match status" value="1"/>
</dbReference>
<dbReference type="CDD" id="cd03046">
    <property type="entry name" value="GST_N_GTT1_like"/>
    <property type="match status" value="1"/>
</dbReference>
<dbReference type="SUPFAM" id="SSF47616">
    <property type="entry name" value="GST C-terminal domain-like"/>
    <property type="match status" value="1"/>
</dbReference>
<dbReference type="RefSeq" id="XP_013021611.1">
    <property type="nucleotide sequence ID" value="XM_013166157.1"/>
</dbReference>
<dbReference type="STRING" id="653667.S9XI87"/>
<dbReference type="InterPro" id="IPR004046">
    <property type="entry name" value="GST_C"/>
</dbReference>
<evidence type="ECO:0000313" key="3">
    <source>
        <dbReference type="EMBL" id="EPY53366.1"/>
    </source>
</evidence>
<organism evidence="3 4">
    <name type="scientific">Schizosaccharomyces cryophilus (strain OY26 / ATCC MYA-4695 / CBS 11777 / NBRC 106824 / NRRL Y48691)</name>
    <name type="common">Fission yeast</name>
    <dbReference type="NCBI Taxonomy" id="653667"/>
    <lineage>
        <taxon>Eukaryota</taxon>
        <taxon>Fungi</taxon>
        <taxon>Dikarya</taxon>
        <taxon>Ascomycota</taxon>
        <taxon>Taphrinomycotina</taxon>
        <taxon>Schizosaccharomycetes</taxon>
        <taxon>Schizosaccharomycetales</taxon>
        <taxon>Schizosaccharomycetaceae</taxon>
        <taxon>Schizosaccharomyces</taxon>
    </lineage>
</organism>
<dbReference type="GO" id="GO:0004602">
    <property type="term" value="F:glutathione peroxidase activity"/>
    <property type="evidence" value="ECO:0007669"/>
    <property type="project" value="EnsemblFungi"/>
</dbReference>
<sequence>MIILHHLADSRSSRIIWLLEEMKVPYKLKHYDRKSPALEDNGKTYIESAAVIEHLVRKYKRDLKPSEDNLDALEKYEFWMHYAEGSLMMLVVGLFVNNKAVDMSPLVSRFLVRKVTNTINENYYLKELFLNLEHVDDFLSTSKFVTGDHFTAADVQMSYPLLCLQSTVLKSRPYTNIKRWLIEVTSRPAFEVASHKAHDKVFQLLNETTQGKDEEIADFSSFSISA</sequence>
<dbReference type="PANTHER" id="PTHR44051:SF9">
    <property type="entry name" value="GLUTATHIONE S-TRANSFERASE 1"/>
    <property type="match status" value="1"/>
</dbReference>
<dbReference type="InterPro" id="IPR036249">
    <property type="entry name" value="Thioredoxin-like_sf"/>
</dbReference>
<accession>S9XI87</accession>
<dbReference type="HOGENOM" id="CLU_011226_15_5_1"/>
<dbReference type="Gene3D" id="1.20.1050.10">
    <property type="match status" value="1"/>
</dbReference>
<evidence type="ECO:0000259" key="2">
    <source>
        <dbReference type="PROSITE" id="PS50404"/>
    </source>
</evidence>
<proteinExistence type="inferred from homology"/>
<dbReference type="InterPro" id="IPR040079">
    <property type="entry name" value="Glutathione_S-Trfase"/>
</dbReference>
<dbReference type="Pfam" id="PF00043">
    <property type="entry name" value="GST_C"/>
    <property type="match status" value="1"/>
</dbReference>
<dbReference type="SUPFAM" id="SSF52833">
    <property type="entry name" value="Thioredoxin-like"/>
    <property type="match status" value="1"/>
</dbReference>
<gene>
    <name evidence="3" type="ORF">SPOG_03893</name>
</gene>
<dbReference type="Gene3D" id="3.40.30.10">
    <property type="entry name" value="Glutaredoxin"/>
    <property type="match status" value="1"/>
</dbReference>
<dbReference type="OrthoDB" id="2098326at2759"/>
<comment type="similarity">
    <text evidence="1">Belongs to the GST superfamily.</text>
</comment>
<evidence type="ECO:0000313" key="4">
    <source>
        <dbReference type="Proteomes" id="UP000015464"/>
    </source>
</evidence>
<dbReference type="InterPro" id="IPR036282">
    <property type="entry name" value="Glutathione-S-Trfase_C_sf"/>
</dbReference>
<dbReference type="OMA" id="YADYVFW"/>